<evidence type="ECO:0000313" key="2">
    <source>
        <dbReference type="Proteomes" id="UP000191812"/>
    </source>
</evidence>
<gene>
    <name evidence="1" type="ORF">AGR13a_Cc330087</name>
</gene>
<comment type="caution">
    <text evidence="1">The sequence shown here is derived from an EMBL/GenBank/DDBJ whole genome shotgun (WGS) entry which is preliminary data.</text>
</comment>
<dbReference type="Proteomes" id="UP000191812">
    <property type="component" value="Unassembled WGS sequence"/>
</dbReference>
<organism evidence="1 2">
    <name type="scientific">Agrobacterium genomosp. 13 str. CFBP 6927</name>
    <dbReference type="NCBI Taxonomy" id="1183428"/>
    <lineage>
        <taxon>Bacteria</taxon>
        <taxon>Pseudomonadati</taxon>
        <taxon>Pseudomonadota</taxon>
        <taxon>Alphaproteobacteria</taxon>
        <taxon>Hyphomicrobiales</taxon>
        <taxon>Rhizobiaceae</taxon>
        <taxon>Rhizobium/Agrobacterium group</taxon>
        <taxon>Agrobacterium</taxon>
        <taxon>Agrobacterium tumefaciens complex</taxon>
    </lineage>
</organism>
<accession>A0ABP2BHT9</accession>
<keyword evidence="2" id="KW-1185">Reference proteome</keyword>
<proteinExistence type="predicted"/>
<protein>
    <submittedName>
        <fullName evidence="1">Uncharacterized protein</fullName>
    </submittedName>
</protein>
<dbReference type="EMBL" id="FBWH01000027">
    <property type="protein sequence ID" value="CUX36680.1"/>
    <property type="molecule type" value="Genomic_DNA"/>
</dbReference>
<evidence type="ECO:0000313" key="1">
    <source>
        <dbReference type="EMBL" id="CUX36680.1"/>
    </source>
</evidence>
<sequence>MKPVVSKDSYIRPFLADAFTPYSVSISFILQWCDIYFSNIARHGSKELLLMFWRLRALCSVPSSSG</sequence>
<name>A0ABP2BHT9_9HYPH</name>
<reference evidence="1 2" key="1">
    <citation type="submission" date="2016-01" db="EMBL/GenBank/DDBJ databases">
        <authorList>
            <person name="Regsiter A."/>
            <person name="william w."/>
        </authorList>
    </citation>
    <scope>NUCLEOTIDE SEQUENCE [LARGE SCALE GENOMIC DNA]</scope>
    <source>
        <strain evidence="1 2">CFBP 6927</strain>
    </source>
</reference>